<evidence type="ECO:0000256" key="8">
    <source>
        <dbReference type="SAM" id="Phobius"/>
    </source>
</evidence>
<accession>A0A7T7XRX8</accession>
<evidence type="ECO:0000256" key="4">
    <source>
        <dbReference type="ARBA" id="ARBA00022519"/>
    </source>
</evidence>
<keyword evidence="7 8" id="KW-0472">Membrane</keyword>
<feature type="transmembrane region" description="Helical" evidence="8">
    <location>
        <begin position="354"/>
        <end position="374"/>
    </location>
</feature>
<dbReference type="SUPFAM" id="SSF103473">
    <property type="entry name" value="MFS general substrate transporter"/>
    <property type="match status" value="1"/>
</dbReference>
<evidence type="ECO:0000256" key="3">
    <source>
        <dbReference type="ARBA" id="ARBA00022475"/>
    </source>
</evidence>
<evidence type="ECO:0000313" key="11">
    <source>
        <dbReference type="Proteomes" id="UP000595917"/>
    </source>
</evidence>
<reference evidence="10" key="1">
    <citation type="submission" date="2021-01" db="EMBL/GenBank/DDBJ databases">
        <title>Description of Breznakiella homolactica.</title>
        <authorList>
            <person name="Song Y."/>
            <person name="Brune A."/>
        </authorList>
    </citation>
    <scope>NUCLEOTIDE SEQUENCE</scope>
    <source>
        <strain evidence="10">RmG30</strain>
    </source>
</reference>
<protein>
    <submittedName>
        <fullName evidence="10">MFS transporter</fullName>
    </submittedName>
</protein>
<dbReference type="GO" id="GO:0005886">
    <property type="term" value="C:plasma membrane"/>
    <property type="evidence" value="ECO:0007669"/>
    <property type="project" value="UniProtKB-SubCell"/>
</dbReference>
<feature type="transmembrane region" description="Helical" evidence="8">
    <location>
        <begin position="113"/>
        <end position="136"/>
    </location>
</feature>
<keyword evidence="6 8" id="KW-1133">Transmembrane helix</keyword>
<organism evidence="10 11">
    <name type="scientific">Breznakiella homolactica</name>
    <dbReference type="NCBI Taxonomy" id="2798577"/>
    <lineage>
        <taxon>Bacteria</taxon>
        <taxon>Pseudomonadati</taxon>
        <taxon>Spirochaetota</taxon>
        <taxon>Spirochaetia</taxon>
        <taxon>Spirochaetales</taxon>
        <taxon>Breznakiellaceae</taxon>
        <taxon>Breznakiella</taxon>
    </lineage>
</organism>
<dbReference type="EMBL" id="CP067089">
    <property type="protein sequence ID" value="QQO11348.1"/>
    <property type="molecule type" value="Genomic_DNA"/>
</dbReference>
<dbReference type="GO" id="GO:0030395">
    <property type="term" value="F:lactose binding"/>
    <property type="evidence" value="ECO:0007669"/>
    <property type="project" value="TreeGrafter"/>
</dbReference>
<feature type="transmembrane region" description="Helical" evidence="8">
    <location>
        <begin position="380"/>
        <end position="403"/>
    </location>
</feature>
<evidence type="ECO:0000256" key="7">
    <source>
        <dbReference type="ARBA" id="ARBA00023136"/>
    </source>
</evidence>
<dbReference type="PROSITE" id="PS50850">
    <property type="entry name" value="MFS"/>
    <property type="match status" value="1"/>
</dbReference>
<dbReference type="PANTHER" id="PTHR23522">
    <property type="entry name" value="BLL5896 PROTEIN"/>
    <property type="match status" value="1"/>
</dbReference>
<sequence>MRDFFHPTGPPDLVTPCFFAVELPMALVVCFFSAFLVYATIVPYLPVLVRGLGYSHTITGILLGIFEAAGIFGPFLFGYFADKLGRYKSGLIMTYGIVFAAVIPLALFRNPWISALSLVFLAIGFRSSVPLLDAAATIRLGSTGDYGRVRMAGSVSFVLLMLILQWTPVLKPDTSGSIAVWICISTVIALVSMAFLPAAQGTPEKPPSNTGPSGSAAPGKHRLWTSFFTLGIIMIAFGRLAMAPINAFFSLYLIEVIHWDAVGLMWALSALSEIPAMFFSSRLIRRFGAPFLLALSVVGVGARLAIYVLFPTKLGISVAQLLHFFCFGLFHPAAVAFVAMCVPPERRALGMSIYLSIGTGLPSFLGNAIGGYVVEHWGYPALFSSFIIFAVLSLLMYGVMRFFSGPVSSKSPKRR</sequence>
<dbReference type="InterPro" id="IPR020846">
    <property type="entry name" value="MFS_dom"/>
</dbReference>
<dbReference type="KEGG" id="bhc:JFL75_08585"/>
<feature type="transmembrane region" description="Helical" evidence="8">
    <location>
        <begin position="178"/>
        <end position="199"/>
    </location>
</feature>
<dbReference type="PANTHER" id="PTHR23522:SF10">
    <property type="entry name" value="3-PHENYLPROPIONIC ACID TRANSPORTER-RELATED"/>
    <property type="match status" value="1"/>
</dbReference>
<keyword evidence="5 8" id="KW-0812">Transmembrane</keyword>
<keyword evidence="2" id="KW-0813">Transport</keyword>
<dbReference type="Pfam" id="PF12832">
    <property type="entry name" value="MFS_1_like"/>
    <property type="match status" value="1"/>
</dbReference>
<feature type="domain" description="Major facilitator superfamily (MFS) profile" evidence="9">
    <location>
        <begin position="178"/>
        <end position="415"/>
    </location>
</feature>
<gene>
    <name evidence="10" type="ORF">JFL75_08585</name>
</gene>
<feature type="transmembrane region" description="Helical" evidence="8">
    <location>
        <begin position="89"/>
        <end position="107"/>
    </location>
</feature>
<keyword evidence="11" id="KW-1185">Reference proteome</keyword>
<dbReference type="AlphaFoldDB" id="A0A7T7XRX8"/>
<dbReference type="InterPro" id="IPR024989">
    <property type="entry name" value="MFS_assoc_dom"/>
</dbReference>
<dbReference type="Gene3D" id="1.20.1250.20">
    <property type="entry name" value="MFS general substrate transporter like domains"/>
    <property type="match status" value="2"/>
</dbReference>
<feature type="transmembrane region" description="Helical" evidence="8">
    <location>
        <begin position="322"/>
        <end position="342"/>
    </location>
</feature>
<feature type="transmembrane region" description="Helical" evidence="8">
    <location>
        <begin position="291"/>
        <end position="310"/>
    </location>
</feature>
<dbReference type="InterPro" id="IPR036259">
    <property type="entry name" value="MFS_trans_sf"/>
</dbReference>
<dbReference type="Proteomes" id="UP000595917">
    <property type="component" value="Chromosome"/>
</dbReference>
<proteinExistence type="predicted"/>
<name>A0A7T7XRX8_9SPIR</name>
<feature type="transmembrane region" description="Helical" evidence="8">
    <location>
        <begin position="21"/>
        <end position="45"/>
    </location>
</feature>
<comment type="subcellular location">
    <subcellularLocation>
        <location evidence="1">Cell inner membrane</location>
        <topology evidence="1">Multi-pass membrane protein</topology>
    </subcellularLocation>
</comment>
<evidence type="ECO:0000256" key="5">
    <source>
        <dbReference type="ARBA" id="ARBA00022692"/>
    </source>
</evidence>
<evidence type="ECO:0000313" key="10">
    <source>
        <dbReference type="EMBL" id="QQO11348.1"/>
    </source>
</evidence>
<evidence type="ECO:0000259" key="9">
    <source>
        <dbReference type="PROSITE" id="PS50850"/>
    </source>
</evidence>
<evidence type="ECO:0000256" key="1">
    <source>
        <dbReference type="ARBA" id="ARBA00004429"/>
    </source>
</evidence>
<evidence type="ECO:0000256" key="6">
    <source>
        <dbReference type="ARBA" id="ARBA00022989"/>
    </source>
</evidence>
<feature type="transmembrane region" description="Helical" evidence="8">
    <location>
        <begin position="148"/>
        <end position="166"/>
    </location>
</feature>
<feature type="transmembrane region" description="Helical" evidence="8">
    <location>
        <begin position="57"/>
        <end position="77"/>
    </location>
</feature>
<evidence type="ECO:0000256" key="2">
    <source>
        <dbReference type="ARBA" id="ARBA00022448"/>
    </source>
</evidence>
<dbReference type="GO" id="GO:0015528">
    <property type="term" value="F:lactose:proton symporter activity"/>
    <property type="evidence" value="ECO:0007669"/>
    <property type="project" value="TreeGrafter"/>
</dbReference>
<keyword evidence="3" id="KW-1003">Cell membrane</keyword>
<keyword evidence="4" id="KW-0997">Cell inner membrane</keyword>
<feature type="transmembrane region" description="Helical" evidence="8">
    <location>
        <begin position="227"/>
        <end position="249"/>
    </location>
</feature>